<gene>
    <name evidence="1" type="ORF">AMURIS_01812</name>
</gene>
<reference evidence="1 2" key="1">
    <citation type="submission" date="2018-01" db="EMBL/GenBank/DDBJ databases">
        <authorList>
            <person name="Gaut B.S."/>
            <person name="Morton B.R."/>
            <person name="Clegg M.T."/>
            <person name="Duvall M.R."/>
        </authorList>
    </citation>
    <scope>NUCLEOTIDE SEQUENCE [LARGE SCALE GENOMIC DNA]</scope>
    <source>
        <strain evidence="1">GP69</strain>
    </source>
</reference>
<dbReference type="Proteomes" id="UP000236311">
    <property type="component" value="Unassembled WGS sequence"/>
</dbReference>
<organism evidence="1 2">
    <name type="scientific">Acetatifactor muris</name>
    <dbReference type="NCBI Taxonomy" id="879566"/>
    <lineage>
        <taxon>Bacteria</taxon>
        <taxon>Bacillati</taxon>
        <taxon>Bacillota</taxon>
        <taxon>Clostridia</taxon>
        <taxon>Lachnospirales</taxon>
        <taxon>Lachnospiraceae</taxon>
        <taxon>Acetatifactor</taxon>
    </lineage>
</organism>
<proteinExistence type="predicted"/>
<accession>A0A2K4ZF51</accession>
<keyword evidence="2" id="KW-1185">Reference proteome</keyword>
<evidence type="ECO:0000313" key="2">
    <source>
        <dbReference type="Proteomes" id="UP000236311"/>
    </source>
</evidence>
<name>A0A2K4ZF51_9FIRM</name>
<dbReference type="EMBL" id="OFSM01000008">
    <property type="protein sequence ID" value="SOY29097.1"/>
    <property type="molecule type" value="Genomic_DNA"/>
</dbReference>
<sequence>MKAGNRSVTCPNCYENRGKIIGKEKMRTEAYRSLSEKVIMYTGGKEKGIIFRHTTVTKQTFAQLRDSLLGQGKILEEDFRKKIYVISIMAGAADMNEAVVAVRLSGDSLDFAGYAREGLIKQHTAEKAIEKICSVIHAGVCSPDISEGRATGPGSEQ</sequence>
<protein>
    <submittedName>
        <fullName evidence="1">Uncharacterized protein</fullName>
    </submittedName>
</protein>
<dbReference type="AlphaFoldDB" id="A0A2K4ZF51"/>
<evidence type="ECO:0000313" key="1">
    <source>
        <dbReference type="EMBL" id="SOY29097.1"/>
    </source>
</evidence>